<organism evidence="3 4">
    <name type="scientific">Microbacterium testaceum (strain StLB037)</name>
    <dbReference type="NCBI Taxonomy" id="979556"/>
    <lineage>
        <taxon>Bacteria</taxon>
        <taxon>Bacillati</taxon>
        <taxon>Actinomycetota</taxon>
        <taxon>Actinomycetes</taxon>
        <taxon>Micrococcales</taxon>
        <taxon>Microbacteriaceae</taxon>
        <taxon>Microbacterium</taxon>
    </lineage>
</organism>
<dbReference type="PANTHER" id="PTHR33713">
    <property type="entry name" value="ANTITOXIN YAFN-RELATED"/>
    <property type="match status" value="1"/>
</dbReference>
<sequence length="104" mass="11397">MRTHDAIILYMTTLSLADARANLSKLVESAVTTHERFDVTRNGDRVAVLLSADDYDSLLETVDILSRPDEIAAVREGLADLAEGRTSSLEDVRAAMTVRGRFSS</sequence>
<evidence type="ECO:0000313" key="4">
    <source>
        <dbReference type="Proteomes" id="UP000008975"/>
    </source>
</evidence>
<dbReference type="PANTHER" id="PTHR33713:SF10">
    <property type="entry name" value="ANTITOXIN YAFN"/>
    <property type="match status" value="1"/>
</dbReference>
<dbReference type="Pfam" id="PF02604">
    <property type="entry name" value="PhdYeFM_antitox"/>
    <property type="match status" value="1"/>
</dbReference>
<proteinExistence type="inferred from homology"/>
<evidence type="ECO:0000256" key="1">
    <source>
        <dbReference type="ARBA" id="ARBA00009981"/>
    </source>
</evidence>
<comment type="function">
    <text evidence="2">Antitoxin component of a type II toxin-antitoxin (TA) system.</text>
</comment>
<dbReference type="eggNOG" id="COG2161">
    <property type="taxonomic scope" value="Bacteria"/>
</dbReference>
<dbReference type="InterPro" id="IPR036165">
    <property type="entry name" value="YefM-like_sf"/>
</dbReference>
<dbReference type="Gene3D" id="3.40.1620.10">
    <property type="entry name" value="YefM-like domain"/>
    <property type="match status" value="1"/>
</dbReference>
<dbReference type="NCBIfam" id="TIGR01552">
    <property type="entry name" value="phd_fam"/>
    <property type="match status" value="1"/>
</dbReference>
<dbReference type="STRING" id="979556.MTES_2116"/>
<name>E8NEJ5_MICTS</name>
<gene>
    <name evidence="3" type="ordered locus">MTES_2116</name>
</gene>
<dbReference type="SUPFAM" id="SSF143120">
    <property type="entry name" value="YefM-like"/>
    <property type="match status" value="1"/>
</dbReference>
<dbReference type="KEGG" id="mts:MTES_2116"/>
<dbReference type="InterPro" id="IPR006442">
    <property type="entry name" value="Antitoxin_Phd/YefM"/>
</dbReference>
<dbReference type="Proteomes" id="UP000008975">
    <property type="component" value="Chromosome"/>
</dbReference>
<accession>E8NEJ5</accession>
<dbReference type="AlphaFoldDB" id="E8NEJ5"/>
<evidence type="ECO:0000313" key="3">
    <source>
        <dbReference type="EMBL" id="BAJ75080.1"/>
    </source>
</evidence>
<protein>
    <recommendedName>
        <fullName evidence="2">Antitoxin</fullName>
    </recommendedName>
</protein>
<dbReference type="Gene3D" id="1.10.1220.170">
    <property type="match status" value="1"/>
</dbReference>
<evidence type="ECO:0000256" key="2">
    <source>
        <dbReference type="RuleBase" id="RU362080"/>
    </source>
</evidence>
<reference evidence="3 4" key="1">
    <citation type="journal article" date="2011" name="J. Bacteriol.">
        <title>Genome sequence of Microbacterium testaceum StLB037, an N-acylhomoserine lactone-degrading bacterium isolated from potato leaves.</title>
        <authorList>
            <person name="Morohoshi T."/>
            <person name="Wang W.-Z."/>
            <person name="Someya N."/>
            <person name="Ikeda T."/>
        </authorList>
    </citation>
    <scope>NUCLEOTIDE SEQUENCE [LARGE SCALE GENOMIC DNA]</scope>
    <source>
        <strain evidence="3 4">StLB037</strain>
    </source>
</reference>
<reference key="2">
    <citation type="submission" date="2011-02" db="EMBL/GenBank/DDBJ databases">
        <title>Genome sequence of Microbacterium testaceum StLB037.</title>
        <authorList>
            <person name="Morohoshi T."/>
            <person name="Wang W.Z."/>
            <person name="Someya N."/>
            <person name="Ikeda T."/>
        </authorList>
    </citation>
    <scope>NUCLEOTIDE SEQUENCE</scope>
    <source>
        <strain>StLB037</strain>
    </source>
</reference>
<dbReference type="InterPro" id="IPR051405">
    <property type="entry name" value="phD/YefM_antitoxin"/>
</dbReference>
<dbReference type="EMBL" id="AP012052">
    <property type="protein sequence ID" value="BAJ75080.1"/>
    <property type="molecule type" value="Genomic_DNA"/>
</dbReference>
<dbReference type="HOGENOM" id="CLU_155837_0_0_11"/>
<comment type="similarity">
    <text evidence="1 2">Belongs to the phD/YefM antitoxin family.</text>
</comment>